<feature type="transmembrane region" description="Helical" evidence="1">
    <location>
        <begin position="214"/>
        <end position="237"/>
    </location>
</feature>
<dbReference type="PANTHER" id="PTHR37305:SF1">
    <property type="entry name" value="MEMBRANE PROTEIN"/>
    <property type="match status" value="1"/>
</dbReference>
<feature type="transmembrane region" description="Helical" evidence="1">
    <location>
        <begin position="136"/>
        <end position="163"/>
    </location>
</feature>
<dbReference type="Pfam" id="PF12679">
    <property type="entry name" value="ABC2_membrane_2"/>
    <property type="match status" value="1"/>
</dbReference>
<dbReference type="EMBL" id="BAAALN010000005">
    <property type="protein sequence ID" value="GAA1234440.1"/>
    <property type="molecule type" value="Genomic_DNA"/>
</dbReference>
<accession>A0ABN1W757</accession>
<feature type="transmembrane region" description="Helical" evidence="1">
    <location>
        <begin position="72"/>
        <end position="92"/>
    </location>
</feature>
<gene>
    <name evidence="2" type="ORF">GCM10009676_17660</name>
</gene>
<keyword evidence="3" id="KW-1185">Reference proteome</keyword>
<sequence length="289" mass="29491">MEVMTEPARRTAPVSRLVRAELRWIFRRPRTLAVLGLLGVIPVIMGIALAVADPTGSSSPGEGPGAGEGGGLLATAAGSVLVLPIAALTMTLRMLLPLAAAMAGADALAGETATGTLRGWLLAPVSRGRLLLVKALGVATFTLVAATMIAVTGAVTALVLNGADTLYTLSGTTLSIPDALGRIALAVGWVTLQLWAVGAVALAISAFTEHPMVVLASVLGGIIVFTVLGSLDALSWLHPVLLTEAWWAIVDVLRDPIPDADLIGGALKAACYLVIGLSIAYARLVSKDG</sequence>
<comment type="caution">
    <text evidence="2">The sequence shown here is derived from an EMBL/GenBank/DDBJ whole genome shotgun (WGS) entry which is preliminary data.</text>
</comment>
<evidence type="ECO:0000313" key="3">
    <source>
        <dbReference type="Proteomes" id="UP001500653"/>
    </source>
</evidence>
<reference evidence="2 3" key="1">
    <citation type="journal article" date="2019" name="Int. J. Syst. Evol. Microbiol.">
        <title>The Global Catalogue of Microorganisms (GCM) 10K type strain sequencing project: providing services to taxonomists for standard genome sequencing and annotation.</title>
        <authorList>
            <consortium name="The Broad Institute Genomics Platform"/>
            <consortium name="The Broad Institute Genome Sequencing Center for Infectious Disease"/>
            <person name="Wu L."/>
            <person name="Ma J."/>
        </authorList>
    </citation>
    <scope>NUCLEOTIDE SEQUENCE [LARGE SCALE GENOMIC DNA]</scope>
    <source>
        <strain evidence="2 3">JCM 13023</strain>
    </source>
</reference>
<feature type="transmembrane region" description="Helical" evidence="1">
    <location>
        <begin position="32"/>
        <end position="52"/>
    </location>
</feature>
<feature type="transmembrane region" description="Helical" evidence="1">
    <location>
        <begin position="262"/>
        <end position="284"/>
    </location>
</feature>
<keyword evidence="1" id="KW-0472">Membrane</keyword>
<feature type="transmembrane region" description="Helical" evidence="1">
    <location>
        <begin position="183"/>
        <end position="207"/>
    </location>
</feature>
<dbReference type="PANTHER" id="PTHR37305">
    <property type="entry name" value="INTEGRAL MEMBRANE PROTEIN-RELATED"/>
    <property type="match status" value="1"/>
</dbReference>
<dbReference type="RefSeq" id="WP_253863494.1">
    <property type="nucleotide sequence ID" value="NZ_BAAALN010000005.1"/>
</dbReference>
<evidence type="ECO:0000313" key="2">
    <source>
        <dbReference type="EMBL" id="GAA1234440.1"/>
    </source>
</evidence>
<dbReference type="Proteomes" id="UP001500653">
    <property type="component" value="Unassembled WGS sequence"/>
</dbReference>
<keyword evidence="1" id="KW-1133">Transmembrane helix</keyword>
<proteinExistence type="predicted"/>
<name>A0ABN1W757_9PSEU</name>
<organism evidence="2 3">
    <name type="scientific">Prauserella halophila</name>
    <dbReference type="NCBI Taxonomy" id="185641"/>
    <lineage>
        <taxon>Bacteria</taxon>
        <taxon>Bacillati</taxon>
        <taxon>Actinomycetota</taxon>
        <taxon>Actinomycetes</taxon>
        <taxon>Pseudonocardiales</taxon>
        <taxon>Pseudonocardiaceae</taxon>
        <taxon>Prauserella</taxon>
    </lineage>
</organism>
<evidence type="ECO:0000256" key="1">
    <source>
        <dbReference type="SAM" id="Phobius"/>
    </source>
</evidence>
<protein>
    <submittedName>
        <fullName evidence="2">ABC transporter permease subunit</fullName>
    </submittedName>
</protein>
<keyword evidence="1" id="KW-0812">Transmembrane</keyword>